<dbReference type="WBParaSite" id="L893_g19776.t1">
    <property type="protein sequence ID" value="L893_g19776.t1"/>
    <property type="gene ID" value="L893_g19776"/>
</dbReference>
<keyword evidence="2" id="KW-0472">Membrane</keyword>
<feature type="transmembrane region" description="Helical" evidence="2">
    <location>
        <begin position="66"/>
        <end position="83"/>
    </location>
</feature>
<proteinExistence type="predicted"/>
<keyword evidence="2" id="KW-0812">Transmembrane</keyword>
<organism evidence="3 4">
    <name type="scientific">Steinernema glaseri</name>
    <dbReference type="NCBI Taxonomy" id="37863"/>
    <lineage>
        <taxon>Eukaryota</taxon>
        <taxon>Metazoa</taxon>
        <taxon>Ecdysozoa</taxon>
        <taxon>Nematoda</taxon>
        <taxon>Chromadorea</taxon>
        <taxon>Rhabditida</taxon>
        <taxon>Tylenchina</taxon>
        <taxon>Panagrolaimomorpha</taxon>
        <taxon>Strongyloidoidea</taxon>
        <taxon>Steinernematidae</taxon>
        <taxon>Steinernema</taxon>
    </lineage>
</organism>
<keyword evidence="3" id="KW-1185">Reference proteome</keyword>
<name>A0A1I7YUY7_9BILA</name>
<reference evidence="4" key="1">
    <citation type="submission" date="2016-11" db="UniProtKB">
        <authorList>
            <consortium name="WormBaseParasite"/>
        </authorList>
    </citation>
    <scope>IDENTIFICATION</scope>
</reference>
<evidence type="ECO:0000313" key="4">
    <source>
        <dbReference type="WBParaSite" id="L893_g19776.t1"/>
    </source>
</evidence>
<dbReference type="AlphaFoldDB" id="A0A1I7YUY7"/>
<feature type="region of interest" description="Disordered" evidence="1">
    <location>
        <begin position="1"/>
        <end position="57"/>
    </location>
</feature>
<evidence type="ECO:0000313" key="3">
    <source>
        <dbReference type="Proteomes" id="UP000095287"/>
    </source>
</evidence>
<evidence type="ECO:0000256" key="2">
    <source>
        <dbReference type="SAM" id="Phobius"/>
    </source>
</evidence>
<evidence type="ECO:0000256" key="1">
    <source>
        <dbReference type="SAM" id="MobiDB-lite"/>
    </source>
</evidence>
<protein>
    <submittedName>
        <fullName evidence="4">KASH domain-containing protein</fullName>
    </submittedName>
</protein>
<dbReference type="Proteomes" id="UP000095287">
    <property type="component" value="Unplaced"/>
</dbReference>
<feature type="compositionally biased region" description="Polar residues" evidence="1">
    <location>
        <begin position="27"/>
        <end position="36"/>
    </location>
</feature>
<feature type="compositionally biased region" description="Basic and acidic residues" evidence="1">
    <location>
        <begin position="40"/>
        <end position="57"/>
    </location>
</feature>
<feature type="compositionally biased region" description="Basic and acidic residues" evidence="1">
    <location>
        <begin position="1"/>
        <end position="23"/>
    </location>
</feature>
<keyword evidence="2" id="KW-1133">Transmembrane helix</keyword>
<sequence length="107" mass="11461">MEAPSEKKCSSRLPEDKCGKQCKPDTGSDTGSTVEQPCSPEEHRLTHDPPRQELFREIPPHRKMKVVLLLAALTIIAITIAAPSSNPGQSALTIVAITMEASSSIPG</sequence>
<accession>A0A1I7YUY7</accession>